<evidence type="ECO:0000259" key="1">
    <source>
        <dbReference type="PROSITE" id="PS51819"/>
    </source>
</evidence>
<organism evidence="2 3">
    <name type="scientific">Massilia yuzhufengensis</name>
    <dbReference type="NCBI Taxonomy" id="1164594"/>
    <lineage>
        <taxon>Bacteria</taxon>
        <taxon>Pseudomonadati</taxon>
        <taxon>Pseudomonadota</taxon>
        <taxon>Betaproteobacteria</taxon>
        <taxon>Burkholderiales</taxon>
        <taxon>Oxalobacteraceae</taxon>
        <taxon>Telluria group</taxon>
        <taxon>Massilia</taxon>
    </lineage>
</organism>
<dbReference type="AlphaFoldDB" id="A0A1I1K525"/>
<dbReference type="PANTHER" id="PTHR35006">
    <property type="entry name" value="GLYOXALASE FAMILY PROTEIN (AFU_ORTHOLOGUE AFUA_5G14830)"/>
    <property type="match status" value="1"/>
</dbReference>
<evidence type="ECO:0000313" key="3">
    <source>
        <dbReference type="Proteomes" id="UP000198639"/>
    </source>
</evidence>
<keyword evidence="3" id="KW-1185">Reference proteome</keyword>
<dbReference type="Pfam" id="PF00903">
    <property type="entry name" value="Glyoxalase"/>
    <property type="match status" value="1"/>
</dbReference>
<dbReference type="STRING" id="1164594.SAMN05216204_107120"/>
<dbReference type="RefSeq" id="WP_091873842.1">
    <property type="nucleotide sequence ID" value="NZ_FOLD01000007.1"/>
</dbReference>
<dbReference type="CDD" id="cd07262">
    <property type="entry name" value="VOC_like"/>
    <property type="match status" value="1"/>
</dbReference>
<dbReference type="GO" id="GO:0051213">
    <property type="term" value="F:dioxygenase activity"/>
    <property type="evidence" value="ECO:0007669"/>
    <property type="project" value="UniProtKB-KW"/>
</dbReference>
<sequence length="133" mass="13993">MIDHTGVIVSDFPRSRAFYSQALAPIGYALLAEIPAAVTGSTDVAGFGEPPKPDFWISGATAARGVNQPPIHVAFRVTSRAQVDAFYHAALAAGGRDNGAPGPRPHYHPGYYGAFVLDPDGHNIEAVCHNPDA</sequence>
<dbReference type="InterPro" id="IPR029068">
    <property type="entry name" value="Glyas_Bleomycin-R_OHBP_Dase"/>
</dbReference>
<feature type="domain" description="VOC" evidence="1">
    <location>
        <begin position="1"/>
        <end position="129"/>
    </location>
</feature>
<reference evidence="3" key="1">
    <citation type="submission" date="2016-10" db="EMBL/GenBank/DDBJ databases">
        <authorList>
            <person name="Varghese N."/>
            <person name="Submissions S."/>
        </authorList>
    </citation>
    <scope>NUCLEOTIDE SEQUENCE [LARGE SCALE GENOMIC DNA]</scope>
    <source>
        <strain evidence="3">CGMCC 1.12041</strain>
    </source>
</reference>
<proteinExistence type="predicted"/>
<protein>
    <submittedName>
        <fullName evidence="2">Catechol 2,3-dioxygenase</fullName>
    </submittedName>
</protein>
<dbReference type="Gene3D" id="3.10.180.10">
    <property type="entry name" value="2,3-Dihydroxybiphenyl 1,2-Dioxygenase, domain 1"/>
    <property type="match status" value="1"/>
</dbReference>
<dbReference type="EMBL" id="FOLD01000007">
    <property type="protein sequence ID" value="SFC55342.1"/>
    <property type="molecule type" value="Genomic_DNA"/>
</dbReference>
<keyword evidence="2" id="KW-0560">Oxidoreductase</keyword>
<dbReference type="InterPro" id="IPR037523">
    <property type="entry name" value="VOC_core"/>
</dbReference>
<dbReference type="Proteomes" id="UP000198639">
    <property type="component" value="Unassembled WGS sequence"/>
</dbReference>
<name>A0A1I1K525_9BURK</name>
<evidence type="ECO:0000313" key="2">
    <source>
        <dbReference type="EMBL" id="SFC55342.1"/>
    </source>
</evidence>
<dbReference type="OrthoDB" id="9800438at2"/>
<keyword evidence="2" id="KW-0223">Dioxygenase</keyword>
<dbReference type="PROSITE" id="PS51819">
    <property type="entry name" value="VOC"/>
    <property type="match status" value="1"/>
</dbReference>
<accession>A0A1I1K525</accession>
<gene>
    <name evidence="2" type="ORF">SAMN05216204_107120</name>
</gene>
<dbReference type="PANTHER" id="PTHR35006:SF2">
    <property type="entry name" value="GLYOXALASE FAMILY PROTEIN (AFU_ORTHOLOGUE AFUA_5G14830)"/>
    <property type="match status" value="1"/>
</dbReference>
<dbReference type="InterPro" id="IPR004360">
    <property type="entry name" value="Glyas_Fos-R_dOase_dom"/>
</dbReference>
<dbReference type="SUPFAM" id="SSF54593">
    <property type="entry name" value="Glyoxalase/Bleomycin resistance protein/Dihydroxybiphenyl dioxygenase"/>
    <property type="match status" value="1"/>
</dbReference>